<dbReference type="OrthoDB" id="6195269at2"/>
<protein>
    <submittedName>
        <fullName evidence="3">Outer membrane beta-barrel domain-containing protein</fullName>
    </submittedName>
</protein>
<dbReference type="InterPro" id="IPR011250">
    <property type="entry name" value="OMP/PagP_B-barrel"/>
</dbReference>
<dbReference type="Pfam" id="PF13505">
    <property type="entry name" value="OMP_b-brl"/>
    <property type="match status" value="1"/>
</dbReference>
<dbReference type="SUPFAM" id="SSF56925">
    <property type="entry name" value="OMPA-like"/>
    <property type="match status" value="1"/>
</dbReference>
<organism evidence="3 4">
    <name type="scientific">Exilibacterium tricleocarpae</name>
    <dbReference type="NCBI Taxonomy" id="2591008"/>
    <lineage>
        <taxon>Bacteria</taxon>
        <taxon>Pseudomonadati</taxon>
        <taxon>Pseudomonadota</taxon>
        <taxon>Gammaproteobacteria</taxon>
        <taxon>Cellvibrionales</taxon>
        <taxon>Cellvibrionaceae</taxon>
        <taxon>Exilibacterium</taxon>
    </lineage>
</organism>
<dbReference type="RefSeq" id="WP_142905428.1">
    <property type="nucleotide sequence ID" value="NZ_ML660096.1"/>
</dbReference>
<sequence>MESWFQRIFLVAKGAALAGFLGQGAAVLADTDGQPAPGTGADRIDTEYFDVGVFTGVLNIEDFGSEWVFGVNATFNTDENFFMQLNYLQADSSLSSFEESQGKIFSGDDRTFRHFDFLVGYNVLQAEQFFSEANAMLSSLYVVAGIGDTDFGGEGSFTYTVGVGYQLALTRDLLLRVDYRDYIYKTNLIGDDKFTHNTQITTGLSYLF</sequence>
<evidence type="ECO:0000256" key="1">
    <source>
        <dbReference type="ARBA" id="ARBA00022729"/>
    </source>
</evidence>
<dbReference type="NCBIfam" id="TIGR04565">
    <property type="entry name" value="OMP_myx_plus"/>
    <property type="match status" value="1"/>
</dbReference>
<reference evidence="3 4" key="1">
    <citation type="submission" date="2019-06" db="EMBL/GenBank/DDBJ databases">
        <title>Whole genome sequence for Cellvibrionaceae sp. R142.</title>
        <authorList>
            <person name="Wang G."/>
        </authorList>
    </citation>
    <scope>NUCLEOTIDE SEQUENCE [LARGE SCALE GENOMIC DNA]</scope>
    <source>
        <strain evidence="3 4">R142</strain>
    </source>
</reference>
<dbReference type="EMBL" id="VHSG01000017">
    <property type="protein sequence ID" value="TQV74205.1"/>
    <property type="molecule type" value="Genomic_DNA"/>
</dbReference>
<evidence type="ECO:0000313" key="3">
    <source>
        <dbReference type="EMBL" id="TQV74205.1"/>
    </source>
</evidence>
<evidence type="ECO:0000259" key="2">
    <source>
        <dbReference type="Pfam" id="PF13505"/>
    </source>
</evidence>
<gene>
    <name evidence="3" type="ORF">FKG94_16490</name>
</gene>
<dbReference type="InterPro" id="IPR030820">
    <property type="entry name" value="OMP_myx_plus_Proteobacteria"/>
</dbReference>
<name>A0A545TAH2_9GAMM</name>
<feature type="domain" description="Outer membrane protein beta-barrel" evidence="2">
    <location>
        <begin position="16"/>
        <end position="208"/>
    </location>
</feature>
<dbReference type="AlphaFoldDB" id="A0A545TAH2"/>
<evidence type="ECO:0000313" key="4">
    <source>
        <dbReference type="Proteomes" id="UP000319732"/>
    </source>
</evidence>
<accession>A0A545TAH2</accession>
<keyword evidence="1" id="KW-0732">Signal</keyword>
<dbReference type="Proteomes" id="UP000319732">
    <property type="component" value="Unassembled WGS sequence"/>
</dbReference>
<proteinExistence type="predicted"/>
<dbReference type="Gene3D" id="2.40.160.20">
    <property type="match status" value="1"/>
</dbReference>
<keyword evidence="4" id="KW-1185">Reference proteome</keyword>
<comment type="caution">
    <text evidence="3">The sequence shown here is derived from an EMBL/GenBank/DDBJ whole genome shotgun (WGS) entry which is preliminary data.</text>
</comment>
<dbReference type="InterPro" id="IPR027385">
    <property type="entry name" value="Beta-barrel_OMP"/>
</dbReference>